<comment type="caution">
    <text evidence="3">The sequence shown here is derived from an EMBL/GenBank/DDBJ whole genome shotgun (WGS) entry which is preliminary data.</text>
</comment>
<organism evidence="3 4">
    <name type="scientific">Sphingobacterium alkalisoli</name>
    <dbReference type="NCBI Taxonomy" id="1874115"/>
    <lineage>
        <taxon>Bacteria</taxon>
        <taxon>Pseudomonadati</taxon>
        <taxon>Bacteroidota</taxon>
        <taxon>Sphingobacteriia</taxon>
        <taxon>Sphingobacteriales</taxon>
        <taxon>Sphingobacteriaceae</taxon>
        <taxon>Sphingobacterium</taxon>
    </lineage>
</organism>
<evidence type="ECO:0008006" key="5">
    <source>
        <dbReference type="Google" id="ProtNLM"/>
    </source>
</evidence>
<dbReference type="OrthoDB" id="1454607at2"/>
<evidence type="ECO:0000256" key="2">
    <source>
        <dbReference type="SAM" id="SignalP"/>
    </source>
</evidence>
<dbReference type="AlphaFoldDB" id="A0A4U0H1M8"/>
<feature type="region of interest" description="Disordered" evidence="1">
    <location>
        <begin position="114"/>
        <end position="210"/>
    </location>
</feature>
<feature type="compositionally biased region" description="Polar residues" evidence="1">
    <location>
        <begin position="178"/>
        <end position="200"/>
    </location>
</feature>
<evidence type="ECO:0000313" key="4">
    <source>
        <dbReference type="Proteomes" id="UP000309872"/>
    </source>
</evidence>
<dbReference type="RefSeq" id="WP_136820630.1">
    <property type="nucleotide sequence ID" value="NZ_BMJX01000003.1"/>
</dbReference>
<feature type="compositionally biased region" description="Low complexity" evidence="1">
    <location>
        <begin position="118"/>
        <end position="136"/>
    </location>
</feature>
<name>A0A4U0H1M8_9SPHI</name>
<evidence type="ECO:0000313" key="3">
    <source>
        <dbReference type="EMBL" id="TJY65501.1"/>
    </source>
</evidence>
<sequence>MLKYLVILLFCVSVTMVSAQEIITLNTEHLSISMKVKNLGYTADILTTNDHVSDLYVVSYTVEFTFKCGGTKSYSAKDISISPGKTNSEGGYTIAIPEVKGCKNGVQSARLTSFSAKTRQSSAQASNTAQQQSTISQKEEATNPTTQTVTADPRPAANASVQELAAWQRRQEAAKQASVPTTGTSFGNTEPVKTNNTANGSAEADRQRKQAELDQVLRNLEANQTRMAEERQQTEEVAGAITDYVMDLIQSEQQRKSEEREKNRLRNLANSEKATVLMNMYYNDAINKGDEFAIEQVHRAYLLWGQYEEANKFIEDMFSTYRSKYALNIKMQKELQVMNEELYSRKKYVRRAWLHPVVGTGIFYGAWKLGEIIDEDAELGDATPGVWVQTAGVLAGIYFVGSGAINLIWSFQYGKGSSEYKEAELRYNTLKKLSVQVHPSYDPWAKAPLLGLRIKF</sequence>
<accession>A0A4U0H1M8</accession>
<evidence type="ECO:0000256" key="1">
    <source>
        <dbReference type="SAM" id="MobiDB-lite"/>
    </source>
</evidence>
<keyword evidence="2" id="KW-0732">Signal</keyword>
<gene>
    <name evidence="3" type="ORF">FAZ19_10190</name>
</gene>
<feature type="signal peptide" evidence="2">
    <location>
        <begin position="1"/>
        <end position="19"/>
    </location>
</feature>
<feature type="chain" id="PRO_5020512229" description="Tetratricopeptide repeat protein" evidence="2">
    <location>
        <begin position="20"/>
        <end position="456"/>
    </location>
</feature>
<proteinExistence type="predicted"/>
<reference evidence="3 4" key="1">
    <citation type="submission" date="2019-04" db="EMBL/GenBank/DDBJ databases">
        <title>Sphingobacterium olei sp. nov., isolated from oil-contaminated soil.</title>
        <authorList>
            <person name="Liu B."/>
        </authorList>
    </citation>
    <scope>NUCLEOTIDE SEQUENCE [LARGE SCALE GENOMIC DNA]</scope>
    <source>
        <strain evidence="3 4">Y3L14</strain>
    </source>
</reference>
<dbReference type="Proteomes" id="UP000309872">
    <property type="component" value="Unassembled WGS sequence"/>
</dbReference>
<keyword evidence="4" id="KW-1185">Reference proteome</keyword>
<dbReference type="EMBL" id="SUKA01000003">
    <property type="protein sequence ID" value="TJY65501.1"/>
    <property type="molecule type" value="Genomic_DNA"/>
</dbReference>
<protein>
    <recommendedName>
        <fullName evidence="5">Tetratricopeptide repeat protein</fullName>
    </recommendedName>
</protein>